<comment type="similarity">
    <text evidence="4">Belongs to the caveolin family.</text>
</comment>
<feature type="compositionally biased region" description="Low complexity" evidence="9">
    <location>
        <begin position="96"/>
        <end position="123"/>
    </location>
</feature>
<feature type="transmembrane region" description="Helical" evidence="10">
    <location>
        <begin position="262"/>
        <end position="289"/>
    </location>
</feature>
<proteinExistence type="inferred from homology"/>
<gene>
    <name evidence="11" type="ORF">J1605_009702</name>
</gene>
<dbReference type="GO" id="GO:0001937">
    <property type="term" value="P:negative regulation of endothelial cell proliferation"/>
    <property type="evidence" value="ECO:0007669"/>
    <property type="project" value="TreeGrafter"/>
</dbReference>
<feature type="compositionally biased region" description="Low complexity" evidence="9">
    <location>
        <begin position="69"/>
        <end position="81"/>
    </location>
</feature>
<dbReference type="GO" id="GO:0031410">
    <property type="term" value="C:cytoplasmic vesicle"/>
    <property type="evidence" value="ECO:0007669"/>
    <property type="project" value="TreeGrafter"/>
</dbReference>
<dbReference type="EMBL" id="JAIQCJ010002089">
    <property type="protein sequence ID" value="KAJ8783094.1"/>
    <property type="molecule type" value="Genomic_DNA"/>
</dbReference>
<keyword evidence="8 10" id="KW-0472">Membrane</keyword>
<dbReference type="Proteomes" id="UP001159641">
    <property type="component" value="Unassembled WGS sequence"/>
</dbReference>
<comment type="subcellular location">
    <subcellularLocation>
        <location evidence="1">Cell membrane</location>
        <topology evidence="1">Peripheral membrane protein</topology>
    </subcellularLocation>
    <subcellularLocation>
        <location evidence="2">Golgi apparatus membrane</location>
        <topology evidence="2">Peripheral membrane protein</topology>
    </subcellularLocation>
    <subcellularLocation>
        <location evidence="3">Membrane</location>
        <location evidence="3">Caveola</location>
        <topology evidence="3">Peripheral membrane protein</topology>
    </subcellularLocation>
</comment>
<dbReference type="AlphaFoldDB" id="A0AB34GXF9"/>
<dbReference type="GO" id="GO:0000139">
    <property type="term" value="C:Golgi membrane"/>
    <property type="evidence" value="ECO:0007669"/>
    <property type="project" value="UniProtKB-SubCell"/>
</dbReference>
<dbReference type="GO" id="GO:0005925">
    <property type="term" value="C:focal adhesion"/>
    <property type="evidence" value="ECO:0007669"/>
    <property type="project" value="TreeGrafter"/>
</dbReference>
<evidence type="ECO:0000256" key="5">
    <source>
        <dbReference type="ARBA" id="ARBA00017671"/>
    </source>
</evidence>
<feature type="region of interest" description="Disordered" evidence="9">
    <location>
        <begin position="61"/>
        <end position="175"/>
    </location>
</feature>
<dbReference type="PANTHER" id="PTHR10844">
    <property type="entry name" value="CAVEOLIN"/>
    <property type="match status" value="1"/>
</dbReference>
<comment type="caution">
    <text evidence="11">The sequence shown here is derived from an EMBL/GenBank/DDBJ whole genome shotgun (WGS) entry which is preliminary data.</text>
</comment>
<dbReference type="GO" id="GO:0070836">
    <property type="term" value="P:caveola assembly"/>
    <property type="evidence" value="ECO:0007669"/>
    <property type="project" value="InterPro"/>
</dbReference>
<dbReference type="GO" id="GO:0048471">
    <property type="term" value="C:perinuclear region of cytoplasm"/>
    <property type="evidence" value="ECO:0007669"/>
    <property type="project" value="TreeGrafter"/>
</dbReference>
<keyword evidence="12" id="KW-1185">Reference proteome</keyword>
<evidence type="ECO:0000256" key="2">
    <source>
        <dbReference type="ARBA" id="ARBA00004395"/>
    </source>
</evidence>
<keyword evidence="6" id="KW-1003">Cell membrane</keyword>
<keyword evidence="10" id="KW-0812">Transmembrane</keyword>
<evidence type="ECO:0000313" key="11">
    <source>
        <dbReference type="EMBL" id="KAJ8783094.1"/>
    </source>
</evidence>
<accession>A0AB34GXF9</accession>
<dbReference type="PROSITE" id="PS01210">
    <property type="entry name" value="CAVEOLIN"/>
    <property type="match status" value="1"/>
</dbReference>
<dbReference type="GO" id="GO:0005901">
    <property type="term" value="C:caveola"/>
    <property type="evidence" value="ECO:0007669"/>
    <property type="project" value="UniProtKB-SubCell"/>
</dbReference>
<dbReference type="GO" id="GO:0030154">
    <property type="term" value="P:cell differentiation"/>
    <property type="evidence" value="ECO:0007669"/>
    <property type="project" value="TreeGrafter"/>
</dbReference>
<dbReference type="InterPro" id="IPR018361">
    <property type="entry name" value="Caveolin_CS"/>
</dbReference>
<keyword evidence="7" id="KW-0333">Golgi apparatus</keyword>
<evidence type="ECO:0000256" key="4">
    <source>
        <dbReference type="ARBA" id="ARBA00010988"/>
    </source>
</evidence>
<evidence type="ECO:0000256" key="8">
    <source>
        <dbReference type="ARBA" id="ARBA00023136"/>
    </source>
</evidence>
<protein>
    <recommendedName>
        <fullName evidence="5">Caveolin-2</fullName>
    </recommendedName>
</protein>
<keyword evidence="10" id="KW-1133">Transmembrane helix</keyword>
<evidence type="ECO:0000256" key="6">
    <source>
        <dbReference type="ARBA" id="ARBA00022475"/>
    </source>
</evidence>
<evidence type="ECO:0000256" key="9">
    <source>
        <dbReference type="SAM" id="MobiDB-lite"/>
    </source>
</evidence>
<evidence type="ECO:0000256" key="10">
    <source>
        <dbReference type="SAM" id="Phobius"/>
    </source>
</evidence>
<sequence>MVFTPGKEGKGDFGLQGTFGNVWKYFWLSRLKPSGPSVGRIRVLIPETRFVHLGRTGICLVGHPPDPSPGLGRTGTRPGTRPGTGGGVRGAGAISRAAFGPRPLAGPRGRTRAARAPEQEPAAGSYRRPSRAGRGEARRGEARRGGAERNGKGKPRGSGAALRQPGCSCRAPSAEMGLETEKADIQLFMDEDSYSRHSGVDYADPEKFLDPGSDRDPHRLNSHLKVGFEDVIAEPVSTHSFDKVWICSHALFEISKYVIYKFLTVFLAIPLAFAAGILFAILSCLHIWIIMPFVKTCLMVLPSVQTIWKSVTDVVIAPLCRSVGRSFSSVSLQLSHD</sequence>
<organism evidence="11 12">
    <name type="scientific">Eschrichtius robustus</name>
    <name type="common">California gray whale</name>
    <name type="synonym">Eschrichtius gibbosus</name>
    <dbReference type="NCBI Taxonomy" id="9764"/>
    <lineage>
        <taxon>Eukaryota</taxon>
        <taxon>Metazoa</taxon>
        <taxon>Chordata</taxon>
        <taxon>Craniata</taxon>
        <taxon>Vertebrata</taxon>
        <taxon>Euteleostomi</taxon>
        <taxon>Mammalia</taxon>
        <taxon>Eutheria</taxon>
        <taxon>Laurasiatheria</taxon>
        <taxon>Artiodactyla</taxon>
        <taxon>Whippomorpha</taxon>
        <taxon>Cetacea</taxon>
        <taxon>Mysticeti</taxon>
        <taxon>Eschrichtiidae</taxon>
        <taxon>Eschrichtius</taxon>
    </lineage>
</organism>
<dbReference type="GO" id="GO:0060090">
    <property type="term" value="F:molecular adaptor activity"/>
    <property type="evidence" value="ECO:0007669"/>
    <property type="project" value="TreeGrafter"/>
</dbReference>
<dbReference type="PANTHER" id="PTHR10844:SF3">
    <property type="entry name" value="CAVEOLIN-2"/>
    <property type="match status" value="1"/>
</dbReference>
<dbReference type="InterPro" id="IPR001612">
    <property type="entry name" value="Caveolin"/>
</dbReference>
<dbReference type="GO" id="GO:0008286">
    <property type="term" value="P:insulin receptor signaling pathway"/>
    <property type="evidence" value="ECO:0007669"/>
    <property type="project" value="TreeGrafter"/>
</dbReference>
<dbReference type="GO" id="GO:0019901">
    <property type="term" value="F:protein kinase binding"/>
    <property type="evidence" value="ECO:0007669"/>
    <property type="project" value="TreeGrafter"/>
</dbReference>
<dbReference type="Pfam" id="PF01146">
    <property type="entry name" value="Caveolin"/>
    <property type="match status" value="1"/>
</dbReference>
<name>A0AB34GXF9_ESCRO</name>
<dbReference type="GO" id="GO:0051480">
    <property type="term" value="P:regulation of cytosolic calcium ion concentration"/>
    <property type="evidence" value="ECO:0007669"/>
    <property type="project" value="TreeGrafter"/>
</dbReference>
<evidence type="ECO:0000256" key="7">
    <source>
        <dbReference type="ARBA" id="ARBA00023034"/>
    </source>
</evidence>
<feature type="compositionally biased region" description="Basic and acidic residues" evidence="9">
    <location>
        <begin position="133"/>
        <end position="151"/>
    </location>
</feature>
<dbReference type="GO" id="GO:0042383">
    <property type="term" value="C:sarcolemma"/>
    <property type="evidence" value="ECO:0007669"/>
    <property type="project" value="TreeGrafter"/>
</dbReference>
<evidence type="ECO:0000256" key="3">
    <source>
        <dbReference type="ARBA" id="ARBA00004543"/>
    </source>
</evidence>
<reference evidence="11 12" key="1">
    <citation type="submission" date="2022-11" db="EMBL/GenBank/DDBJ databases">
        <title>Whole genome sequence of Eschrichtius robustus ER-17-0199.</title>
        <authorList>
            <person name="Bruniche-Olsen A."/>
            <person name="Black A.N."/>
            <person name="Fields C.J."/>
            <person name="Walden K."/>
            <person name="Dewoody J.A."/>
        </authorList>
    </citation>
    <scope>NUCLEOTIDE SEQUENCE [LARGE SCALE GENOMIC DNA]</scope>
    <source>
        <strain evidence="11">ER-17-0199</strain>
        <tissue evidence="11">Blubber</tissue>
    </source>
</reference>
<evidence type="ECO:0000256" key="1">
    <source>
        <dbReference type="ARBA" id="ARBA00004202"/>
    </source>
</evidence>
<evidence type="ECO:0000313" key="12">
    <source>
        <dbReference type="Proteomes" id="UP001159641"/>
    </source>
</evidence>